<dbReference type="InterPro" id="IPR000835">
    <property type="entry name" value="HTH_MarR-typ"/>
</dbReference>
<keyword evidence="6" id="KW-1185">Reference proteome</keyword>
<evidence type="ECO:0000256" key="3">
    <source>
        <dbReference type="ARBA" id="ARBA00023163"/>
    </source>
</evidence>
<evidence type="ECO:0000313" key="5">
    <source>
        <dbReference type="EMBL" id="MCW6534579.1"/>
    </source>
</evidence>
<evidence type="ECO:0000259" key="4">
    <source>
        <dbReference type="PROSITE" id="PS50995"/>
    </source>
</evidence>
<dbReference type="AlphaFoldDB" id="A0AA41ZCW3"/>
<organism evidence="5 6">
    <name type="scientific">Sphingomonas lycopersici</name>
    <dbReference type="NCBI Taxonomy" id="2951807"/>
    <lineage>
        <taxon>Bacteria</taxon>
        <taxon>Pseudomonadati</taxon>
        <taxon>Pseudomonadota</taxon>
        <taxon>Alphaproteobacteria</taxon>
        <taxon>Sphingomonadales</taxon>
        <taxon>Sphingomonadaceae</taxon>
        <taxon>Sphingomonas</taxon>
    </lineage>
</organism>
<dbReference type="SUPFAM" id="SSF46785">
    <property type="entry name" value="Winged helix' DNA-binding domain"/>
    <property type="match status" value="1"/>
</dbReference>
<evidence type="ECO:0000313" key="6">
    <source>
        <dbReference type="Proteomes" id="UP001165565"/>
    </source>
</evidence>
<sequence length="148" mass="16901">MTETFGFLLSDTSRLMRRRFDERARSLGATRAQWKALFGLSRHEGINQGGLADILEVEPITLCRMVDRLEEAGLVERRRDPKDRRAWRLYLSDKARPILEELRETGAELAAQALRGIPQEKIDELSDVLNAIRQNLAELPQHKDAAHG</sequence>
<dbReference type="PRINTS" id="PR00598">
    <property type="entry name" value="HTHMARR"/>
</dbReference>
<reference evidence="5" key="1">
    <citation type="submission" date="2022-06" db="EMBL/GenBank/DDBJ databases">
        <title>Sphingomonas sp. nov. isolated from rhizosphere soil of tomato.</title>
        <authorList>
            <person name="Dong H."/>
            <person name="Gao R."/>
        </authorList>
    </citation>
    <scope>NUCLEOTIDE SEQUENCE</scope>
    <source>
        <strain evidence="5">MMSM24</strain>
    </source>
</reference>
<dbReference type="GO" id="GO:0003677">
    <property type="term" value="F:DNA binding"/>
    <property type="evidence" value="ECO:0007669"/>
    <property type="project" value="UniProtKB-KW"/>
</dbReference>
<proteinExistence type="predicted"/>
<dbReference type="Gene3D" id="1.10.10.10">
    <property type="entry name" value="Winged helix-like DNA-binding domain superfamily/Winged helix DNA-binding domain"/>
    <property type="match status" value="1"/>
</dbReference>
<dbReference type="PANTHER" id="PTHR33164:SF64">
    <property type="entry name" value="TRANSCRIPTIONAL REGULATOR SLYA"/>
    <property type="match status" value="1"/>
</dbReference>
<gene>
    <name evidence="5" type="ORF">NEE01_07245</name>
</gene>
<protein>
    <submittedName>
        <fullName evidence="5">MarR family transcriptional regulator</fullName>
    </submittedName>
</protein>
<keyword evidence="1" id="KW-0805">Transcription regulation</keyword>
<comment type="caution">
    <text evidence="5">The sequence shown here is derived from an EMBL/GenBank/DDBJ whole genome shotgun (WGS) entry which is preliminary data.</text>
</comment>
<evidence type="ECO:0000256" key="1">
    <source>
        <dbReference type="ARBA" id="ARBA00023015"/>
    </source>
</evidence>
<dbReference type="EMBL" id="JANFAV010000003">
    <property type="protein sequence ID" value="MCW6534579.1"/>
    <property type="molecule type" value="Genomic_DNA"/>
</dbReference>
<dbReference type="PROSITE" id="PS50995">
    <property type="entry name" value="HTH_MARR_2"/>
    <property type="match status" value="1"/>
</dbReference>
<dbReference type="InterPro" id="IPR039422">
    <property type="entry name" value="MarR/SlyA-like"/>
</dbReference>
<keyword evidence="2" id="KW-0238">DNA-binding</keyword>
<dbReference type="InterPro" id="IPR023187">
    <property type="entry name" value="Tscrpt_reg_MarR-type_CS"/>
</dbReference>
<accession>A0AA41ZCW3</accession>
<feature type="domain" description="HTH marR-type" evidence="4">
    <location>
        <begin position="2"/>
        <end position="134"/>
    </location>
</feature>
<name>A0AA41ZCW3_9SPHN</name>
<dbReference type="PANTHER" id="PTHR33164">
    <property type="entry name" value="TRANSCRIPTIONAL REGULATOR, MARR FAMILY"/>
    <property type="match status" value="1"/>
</dbReference>
<dbReference type="PROSITE" id="PS01117">
    <property type="entry name" value="HTH_MARR_1"/>
    <property type="match status" value="1"/>
</dbReference>
<dbReference type="GO" id="GO:0006950">
    <property type="term" value="P:response to stress"/>
    <property type="evidence" value="ECO:0007669"/>
    <property type="project" value="TreeGrafter"/>
</dbReference>
<dbReference type="Pfam" id="PF01047">
    <property type="entry name" value="MarR"/>
    <property type="match status" value="1"/>
</dbReference>
<dbReference type="SMART" id="SM00347">
    <property type="entry name" value="HTH_MARR"/>
    <property type="match status" value="1"/>
</dbReference>
<dbReference type="InterPro" id="IPR036390">
    <property type="entry name" value="WH_DNA-bd_sf"/>
</dbReference>
<dbReference type="RefSeq" id="WP_179511642.1">
    <property type="nucleotide sequence ID" value="NZ_JANFAU010000002.1"/>
</dbReference>
<dbReference type="Proteomes" id="UP001165565">
    <property type="component" value="Unassembled WGS sequence"/>
</dbReference>
<dbReference type="GO" id="GO:0003700">
    <property type="term" value="F:DNA-binding transcription factor activity"/>
    <property type="evidence" value="ECO:0007669"/>
    <property type="project" value="InterPro"/>
</dbReference>
<keyword evidence="3" id="KW-0804">Transcription</keyword>
<dbReference type="InterPro" id="IPR036388">
    <property type="entry name" value="WH-like_DNA-bd_sf"/>
</dbReference>
<evidence type="ECO:0000256" key="2">
    <source>
        <dbReference type="ARBA" id="ARBA00023125"/>
    </source>
</evidence>